<protein>
    <submittedName>
        <fullName evidence="2">Uncharacterized protein</fullName>
    </submittedName>
</protein>
<keyword evidence="3" id="KW-1185">Reference proteome</keyword>
<gene>
    <name evidence="2" type="ORF">C8A00DRAFT_17003</name>
</gene>
<sequence length="241" mass="26597">MAARSRYDPCDTLRAQDIPCLVYFEDAIAAYGVPTALFDLYLLVPDLAEAEETLLAAGWTTAPPLGRVHHFLNSPLHISHRRLLPPPGITTAEKPPSDPAAPPSQAAPGPTTTVLLPAACWTASNIDEIFLSSPDTLVPPLPVLLDGLIKALLDLPPFDQALSDHLATQISYLYGHCDALKTQDFGRELMLEHRQFHYDALSKPGLGTVPFLMEQQRIREDVRNGKHEPQRNAWYLPPTRT</sequence>
<proteinExistence type="predicted"/>
<accession>A0AAN6VHW2</accession>
<evidence type="ECO:0000313" key="2">
    <source>
        <dbReference type="EMBL" id="KAK4151589.1"/>
    </source>
</evidence>
<dbReference type="Proteomes" id="UP001302745">
    <property type="component" value="Unassembled WGS sequence"/>
</dbReference>
<reference evidence="2" key="2">
    <citation type="submission" date="2023-05" db="EMBL/GenBank/DDBJ databases">
        <authorList>
            <consortium name="Lawrence Berkeley National Laboratory"/>
            <person name="Steindorff A."/>
            <person name="Hensen N."/>
            <person name="Bonometti L."/>
            <person name="Westerberg I."/>
            <person name="Brannstrom I.O."/>
            <person name="Guillou S."/>
            <person name="Cros-Aarteil S."/>
            <person name="Calhoun S."/>
            <person name="Haridas S."/>
            <person name="Kuo A."/>
            <person name="Mondo S."/>
            <person name="Pangilinan J."/>
            <person name="Riley R."/>
            <person name="Labutti K."/>
            <person name="Andreopoulos B."/>
            <person name="Lipzen A."/>
            <person name="Chen C."/>
            <person name="Yanf M."/>
            <person name="Daum C."/>
            <person name="Ng V."/>
            <person name="Clum A."/>
            <person name="Ohm R."/>
            <person name="Martin F."/>
            <person name="Silar P."/>
            <person name="Natvig D."/>
            <person name="Lalanne C."/>
            <person name="Gautier V."/>
            <person name="Ament-Velasquez S.L."/>
            <person name="Kruys A."/>
            <person name="Hutchinson M.I."/>
            <person name="Powell A.J."/>
            <person name="Barry K."/>
            <person name="Miller A.N."/>
            <person name="Grigoriev I.V."/>
            <person name="Debuchy R."/>
            <person name="Gladieux P."/>
            <person name="Thoren M.H."/>
            <person name="Johannesson H."/>
        </authorList>
    </citation>
    <scope>NUCLEOTIDE SEQUENCE</scope>
    <source>
        <strain evidence="2">CBS 538.74</strain>
    </source>
</reference>
<comment type="caution">
    <text evidence="2">The sequence shown here is derived from an EMBL/GenBank/DDBJ whole genome shotgun (WGS) entry which is preliminary data.</text>
</comment>
<evidence type="ECO:0000256" key="1">
    <source>
        <dbReference type="SAM" id="MobiDB-lite"/>
    </source>
</evidence>
<dbReference type="EMBL" id="MU857008">
    <property type="protein sequence ID" value="KAK4151589.1"/>
    <property type="molecule type" value="Genomic_DNA"/>
</dbReference>
<evidence type="ECO:0000313" key="3">
    <source>
        <dbReference type="Proteomes" id="UP001302745"/>
    </source>
</evidence>
<feature type="region of interest" description="Disordered" evidence="1">
    <location>
        <begin position="85"/>
        <end position="109"/>
    </location>
</feature>
<feature type="region of interest" description="Disordered" evidence="1">
    <location>
        <begin position="222"/>
        <end position="241"/>
    </location>
</feature>
<name>A0AAN6VHW2_9PEZI</name>
<reference evidence="2" key="1">
    <citation type="journal article" date="2023" name="Mol. Phylogenet. Evol.">
        <title>Genome-scale phylogeny and comparative genomics of the fungal order Sordariales.</title>
        <authorList>
            <person name="Hensen N."/>
            <person name="Bonometti L."/>
            <person name="Westerberg I."/>
            <person name="Brannstrom I.O."/>
            <person name="Guillou S."/>
            <person name="Cros-Aarteil S."/>
            <person name="Calhoun S."/>
            <person name="Haridas S."/>
            <person name="Kuo A."/>
            <person name="Mondo S."/>
            <person name="Pangilinan J."/>
            <person name="Riley R."/>
            <person name="LaButti K."/>
            <person name="Andreopoulos B."/>
            <person name="Lipzen A."/>
            <person name="Chen C."/>
            <person name="Yan M."/>
            <person name="Daum C."/>
            <person name="Ng V."/>
            <person name="Clum A."/>
            <person name="Steindorff A."/>
            <person name="Ohm R.A."/>
            <person name="Martin F."/>
            <person name="Silar P."/>
            <person name="Natvig D.O."/>
            <person name="Lalanne C."/>
            <person name="Gautier V."/>
            <person name="Ament-Velasquez S.L."/>
            <person name="Kruys A."/>
            <person name="Hutchinson M.I."/>
            <person name="Powell A.J."/>
            <person name="Barry K."/>
            <person name="Miller A.N."/>
            <person name="Grigoriev I.V."/>
            <person name="Debuchy R."/>
            <person name="Gladieux P."/>
            <person name="Hiltunen Thoren M."/>
            <person name="Johannesson H."/>
        </authorList>
    </citation>
    <scope>NUCLEOTIDE SEQUENCE</scope>
    <source>
        <strain evidence="2">CBS 538.74</strain>
    </source>
</reference>
<dbReference type="AlphaFoldDB" id="A0AAN6VHW2"/>
<organism evidence="2 3">
    <name type="scientific">Chaetomidium leptoderma</name>
    <dbReference type="NCBI Taxonomy" id="669021"/>
    <lineage>
        <taxon>Eukaryota</taxon>
        <taxon>Fungi</taxon>
        <taxon>Dikarya</taxon>
        <taxon>Ascomycota</taxon>
        <taxon>Pezizomycotina</taxon>
        <taxon>Sordariomycetes</taxon>
        <taxon>Sordariomycetidae</taxon>
        <taxon>Sordariales</taxon>
        <taxon>Chaetomiaceae</taxon>
        <taxon>Chaetomidium</taxon>
    </lineage>
</organism>